<organism evidence="4 5">
    <name type="scientific">Nocardioides daeguensis</name>
    <dbReference type="NCBI Taxonomy" id="908359"/>
    <lineage>
        <taxon>Bacteria</taxon>
        <taxon>Bacillati</taxon>
        <taxon>Actinomycetota</taxon>
        <taxon>Actinomycetes</taxon>
        <taxon>Propionibacteriales</taxon>
        <taxon>Nocardioidaceae</taxon>
        <taxon>Nocardioides</taxon>
    </lineage>
</organism>
<feature type="domain" description="TNase-like" evidence="3">
    <location>
        <begin position="37"/>
        <end position="173"/>
    </location>
</feature>
<proteinExistence type="predicted"/>
<evidence type="ECO:0000256" key="2">
    <source>
        <dbReference type="SAM" id="SignalP"/>
    </source>
</evidence>
<feature type="chain" id="PRO_5046534195" evidence="2">
    <location>
        <begin position="23"/>
        <end position="185"/>
    </location>
</feature>
<evidence type="ECO:0000256" key="1">
    <source>
        <dbReference type="SAM" id="MobiDB-lite"/>
    </source>
</evidence>
<dbReference type="EMBL" id="BAABBB010000003">
    <property type="protein sequence ID" value="GAA3519384.1"/>
    <property type="molecule type" value="Genomic_DNA"/>
</dbReference>
<sequence length="185" mass="19777">MKALLGLAVAVILALTAAGINAALPRNQTGPEPAEGKTTQVRVTAVVDGDTIRVETRGGRQLGRVRLLGIDAPEVAHPPEPAECYADQATDLLEELAPVGSTVELVTDTAQPNRDRYDRLVRYVDHDGLDVARELLAGGAARRYEADQALAREESYSATADDAQGTERGLWGTCREPGDRSWTSS</sequence>
<evidence type="ECO:0000313" key="4">
    <source>
        <dbReference type="EMBL" id="GAA3519384.1"/>
    </source>
</evidence>
<dbReference type="PROSITE" id="PS50830">
    <property type="entry name" value="TNASE_3"/>
    <property type="match status" value="1"/>
</dbReference>
<name>A0ABP6UT21_9ACTN</name>
<feature type="signal peptide" evidence="2">
    <location>
        <begin position="1"/>
        <end position="22"/>
    </location>
</feature>
<dbReference type="Pfam" id="PF00565">
    <property type="entry name" value="SNase"/>
    <property type="match status" value="1"/>
</dbReference>
<accession>A0ABP6UT21</accession>
<protein>
    <submittedName>
        <fullName evidence="4">Thermonuclease family protein</fullName>
    </submittedName>
</protein>
<keyword evidence="2" id="KW-0732">Signal</keyword>
<keyword evidence="5" id="KW-1185">Reference proteome</keyword>
<reference evidence="5" key="1">
    <citation type="journal article" date="2019" name="Int. J. Syst. Evol. Microbiol.">
        <title>The Global Catalogue of Microorganisms (GCM) 10K type strain sequencing project: providing services to taxonomists for standard genome sequencing and annotation.</title>
        <authorList>
            <consortium name="The Broad Institute Genomics Platform"/>
            <consortium name="The Broad Institute Genome Sequencing Center for Infectious Disease"/>
            <person name="Wu L."/>
            <person name="Ma J."/>
        </authorList>
    </citation>
    <scope>NUCLEOTIDE SEQUENCE [LARGE SCALE GENOMIC DNA]</scope>
    <source>
        <strain evidence="5">JCM 17460</strain>
    </source>
</reference>
<dbReference type="RefSeq" id="WP_218234940.1">
    <property type="nucleotide sequence ID" value="NZ_BAABBB010000003.1"/>
</dbReference>
<dbReference type="Proteomes" id="UP001500301">
    <property type="component" value="Unassembled WGS sequence"/>
</dbReference>
<dbReference type="PANTHER" id="PTHR12302">
    <property type="entry name" value="EBNA2 BINDING PROTEIN P100"/>
    <property type="match status" value="1"/>
</dbReference>
<evidence type="ECO:0000313" key="5">
    <source>
        <dbReference type="Proteomes" id="UP001500301"/>
    </source>
</evidence>
<comment type="caution">
    <text evidence="4">The sequence shown here is derived from an EMBL/GenBank/DDBJ whole genome shotgun (WGS) entry which is preliminary data.</text>
</comment>
<dbReference type="SMART" id="SM00318">
    <property type="entry name" value="SNc"/>
    <property type="match status" value="1"/>
</dbReference>
<gene>
    <name evidence="4" type="ORF">GCM10022263_04020</name>
</gene>
<feature type="region of interest" description="Disordered" evidence="1">
    <location>
        <begin position="152"/>
        <end position="185"/>
    </location>
</feature>
<evidence type="ECO:0000259" key="3">
    <source>
        <dbReference type="PROSITE" id="PS50830"/>
    </source>
</evidence>
<dbReference type="PANTHER" id="PTHR12302:SF3">
    <property type="entry name" value="SERINE_THREONINE-PROTEIN KINASE 31"/>
    <property type="match status" value="1"/>
</dbReference>
<dbReference type="InterPro" id="IPR016071">
    <property type="entry name" value="Staphylococal_nuclease_OB-fold"/>
</dbReference>